<dbReference type="InterPro" id="IPR036640">
    <property type="entry name" value="ABC1_TM_sf"/>
</dbReference>
<keyword evidence="2" id="KW-0813">Transport</keyword>
<dbReference type="EMBL" id="WHZV01000004">
    <property type="protein sequence ID" value="NEG55263.1"/>
    <property type="molecule type" value="Genomic_DNA"/>
</dbReference>
<dbReference type="Gene3D" id="1.20.1560.10">
    <property type="entry name" value="ABC transporter type 1, transmembrane domain"/>
    <property type="match status" value="1"/>
</dbReference>
<organism evidence="15 16">
    <name type="scientific">Bifidobacterium platyrrhinorum</name>
    <dbReference type="NCBI Taxonomy" id="2661628"/>
    <lineage>
        <taxon>Bacteria</taxon>
        <taxon>Bacillati</taxon>
        <taxon>Actinomycetota</taxon>
        <taxon>Actinomycetes</taxon>
        <taxon>Bifidobacteriales</taxon>
        <taxon>Bifidobacteriaceae</taxon>
        <taxon>Bifidobacterium</taxon>
    </lineage>
</organism>
<proteinExistence type="inferred from homology"/>
<evidence type="ECO:0000256" key="12">
    <source>
        <dbReference type="SAM" id="Phobius"/>
    </source>
</evidence>
<evidence type="ECO:0000256" key="5">
    <source>
        <dbReference type="ARBA" id="ARBA00022741"/>
    </source>
</evidence>
<dbReference type="Proteomes" id="UP000483293">
    <property type="component" value="Unassembled WGS sequence"/>
</dbReference>
<name>A0A6L9STZ1_9BIFI</name>
<dbReference type="SUPFAM" id="SSF52540">
    <property type="entry name" value="P-loop containing nucleoside triphosphate hydrolases"/>
    <property type="match status" value="1"/>
</dbReference>
<dbReference type="PROSITE" id="PS50893">
    <property type="entry name" value="ABC_TRANSPORTER_2"/>
    <property type="match status" value="1"/>
</dbReference>
<dbReference type="Pfam" id="PF00005">
    <property type="entry name" value="ABC_tran"/>
    <property type="match status" value="1"/>
</dbReference>
<comment type="caution">
    <text evidence="15">The sequence shown here is derived from an EMBL/GenBank/DDBJ whole genome shotgun (WGS) entry which is preliminary data.</text>
</comment>
<evidence type="ECO:0000256" key="10">
    <source>
        <dbReference type="ARBA" id="ARBA00061644"/>
    </source>
</evidence>
<feature type="domain" description="ABC transmembrane type-1" evidence="14">
    <location>
        <begin position="40"/>
        <end position="335"/>
    </location>
</feature>
<keyword evidence="7 12" id="KW-1133">Transmembrane helix</keyword>
<dbReference type="AlphaFoldDB" id="A0A6L9STZ1"/>
<protein>
    <recommendedName>
        <fullName evidence="11">Fatty acid ABC transporter ATP-binding/permease protein</fullName>
    </recommendedName>
</protein>
<keyword evidence="5" id="KW-0547">Nucleotide-binding</keyword>
<dbReference type="SMART" id="SM00382">
    <property type="entry name" value="AAA"/>
    <property type="match status" value="1"/>
</dbReference>
<comment type="subcellular location">
    <subcellularLocation>
        <location evidence="1">Cell membrane</location>
        <topology evidence="1">Multi-pass membrane protein</topology>
    </subcellularLocation>
</comment>
<dbReference type="FunFam" id="3.40.50.300:FF:000287">
    <property type="entry name" value="Multidrug ABC transporter ATP-binding protein"/>
    <property type="match status" value="1"/>
</dbReference>
<dbReference type="InterPro" id="IPR017871">
    <property type="entry name" value="ABC_transporter-like_CS"/>
</dbReference>
<dbReference type="CDD" id="cd03254">
    <property type="entry name" value="ABCC_Glucan_exporter_like"/>
    <property type="match status" value="1"/>
</dbReference>
<dbReference type="InterPro" id="IPR003593">
    <property type="entry name" value="AAA+_ATPase"/>
</dbReference>
<evidence type="ECO:0000256" key="7">
    <source>
        <dbReference type="ARBA" id="ARBA00022989"/>
    </source>
</evidence>
<feature type="transmembrane region" description="Helical" evidence="12">
    <location>
        <begin position="286"/>
        <end position="316"/>
    </location>
</feature>
<keyword evidence="4 12" id="KW-0812">Transmembrane</keyword>
<dbReference type="PANTHER" id="PTHR43394:SF1">
    <property type="entry name" value="ATP-BINDING CASSETTE SUB-FAMILY B MEMBER 10, MITOCHONDRIAL"/>
    <property type="match status" value="1"/>
</dbReference>
<keyword evidence="16" id="KW-1185">Reference proteome</keyword>
<comment type="function">
    <text evidence="9">ABC transporter involved in fatty acid import. Transmembrane domains (TMD) form a pore in the membrane and the ATP-binding domain (NBD) is responsible for energy generation.</text>
</comment>
<keyword evidence="8 12" id="KW-0472">Membrane</keyword>
<dbReference type="CDD" id="cd18547">
    <property type="entry name" value="ABC_6TM_Tm288_like"/>
    <property type="match status" value="1"/>
</dbReference>
<evidence type="ECO:0000256" key="4">
    <source>
        <dbReference type="ARBA" id="ARBA00022692"/>
    </source>
</evidence>
<evidence type="ECO:0000256" key="2">
    <source>
        <dbReference type="ARBA" id="ARBA00022448"/>
    </source>
</evidence>
<dbReference type="GO" id="GO:0016887">
    <property type="term" value="F:ATP hydrolysis activity"/>
    <property type="evidence" value="ECO:0007669"/>
    <property type="project" value="InterPro"/>
</dbReference>
<sequence length="615" mass="67218">MPGPMGHGGPGRGAVEKPQDFGEVMGKLVRFCRSYIPVIIIALVLGATGTIFQIIGPDKLKDMTNEIVKGLPAMVHGRPVMGAVDFDAVSRIGFTLVALYVGYAVLSYVQSWLMANVTQRTAQRLREAISRKINKLPLSYFDKVSYGDVLSRITNDVDAIGQTLGQSLGSLITSVTLFVGALVMMFWNNVIMTLCAIGASLVGLVLMMAIMKASQRYFTRQQVALGQVNGHVEEMYSGHLIVKAYNGEAAAIRDFEKYNADLYDSGWKSQFLSGLMMPLMQFIGNFGYVVVCVVGAALAMNGDIEFGVIVAFMMYIRLFTQPLSQFAQAFQNLQRCAAASERVFGFLEEPEMADESAKPALLGERYAGGHAVRGDVTFEHVRFEYEPGKPIINDFSADVKAGQKVAIVGPTGAGKTTMVNLLMRFYDIAGGRITIDGVDTASVPRWNVHDQFSMVLQDTWVFHGTVRENIAYSKKGVTDEQIRSACKAVGLDHYIMSLPDGYDTVLDENTSLSAGQKQLLTIARAMVQDAPILILDEATSSVDTRTEELIQKAMDALTVGRTSFVIAHRLSTIRDADMILVMNHGDVIERGTHEELLAAGGFYADLYNSQFTLGS</sequence>
<evidence type="ECO:0000256" key="1">
    <source>
        <dbReference type="ARBA" id="ARBA00004651"/>
    </source>
</evidence>
<feature type="transmembrane region" description="Helical" evidence="12">
    <location>
        <begin position="35"/>
        <end position="55"/>
    </location>
</feature>
<evidence type="ECO:0000256" key="3">
    <source>
        <dbReference type="ARBA" id="ARBA00022475"/>
    </source>
</evidence>
<feature type="domain" description="ABC transporter" evidence="13">
    <location>
        <begin position="376"/>
        <end position="609"/>
    </location>
</feature>
<accession>A0A6L9STZ1</accession>
<dbReference type="GO" id="GO:0005886">
    <property type="term" value="C:plasma membrane"/>
    <property type="evidence" value="ECO:0007669"/>
    <property type="project" value="UniProtKB-SubCell"/>
</dbReference>
<gene>
    <name evidence="15" type="ORF">GFD21_05670</name>
</gene>
<dbReference type="GO" id="GO:0005524">
    <property type="term" value="F:ATP binding"/>
    <property type="evidence" value="ECO:0007669"/>
    <property type="project" value="UniProtKB-KW"/>
</dbReference>
<dbReference type="PROSITE" id="PS50929">
    <property type="entry name" value="ABC_TM1F"/>
    <property type="match status" value="1"/>
</dbReference>
<dbReference type="Gene3D" id="3.40.50.300">
    <property type="entry name" value="P-loop containing nucleotide triphosphate hydrolases"/>
    <property type="match status" value="1"/>
</dbReference>
<dbReference type="RefSeq" id="WP_163196980.1">
    <property type="nucleotide sequence ID" value="NZ_WHZV01000004.1"/>
</dbReference>
<dbReference type="InterPro" id="IPR003439">
    <property type="entry name" value="ABC_transporter-like_ATP-bd"/>
</dbReference>
<evidence type="ECO:0000259" key="13">
    <source>
        <dbReference type="PROSITE" id="PS50893"/>
    </source>
</evidence>
<dbReference type="InterPro" id="IPR039421">
    <property type="entry name" value="Type_1_exporter"/>
</dbReference>
<evidence type="ECO:0000256" key="11">
    <source>
        <dbReference type="ARBA" id="ARBA00071747"/>
    </source>
</evidence>
<evidence type="ECO:0000256" key="9">
    <source>
        <dbReference type="ARBA" id="ARBA00055053"/>
    </source>
</evidence>
<dbReference type="FunFam" id="1.20.1560.10:FF:000011">
    <property type="entry name" value="Multidrug ABC transporter ATP-binding protein"/>
    <property type="match status" value="1"/>
</dbReference>
<evidence type="ECO:0000313" key="15">
    <source>
        <dbReference type="EMBL" id="NEG55263.1"/>
    </source>
</evidence>
<evidence type="ECO:0000256" key="6">
    <source>
        <dbReference type="ARBA" id="ARBA00022840"/>
    </source>
</evidence>
<dbReference type="GO" id="GO:0015421">
    <property type="term" value="F:ABC-type oligopeptide transporter activity"/>
    <property type="evidence" value="ECO:0007669"/>
    <property type="project" value="TreeGrafter"/>
</dbReference>
<dbReference type="PROSITE" id="PS00211">
    <property type="entry name" value="ABC_TRANSPORTER_1"/>
    <property type="match status" value="1"/>
</dbReference>
<feature type="transmembrane region" description="Helical" evidence="12">
    <location>
        <begin position="88"/>
        <end position="109"/>
    </location>
</feature>
<comment type="similarity">
    <text evidence="10">Belongs to the ABC transporter superfamily. Lipid exporter (TC 3.A.1.106) family.</text>
</comment>
<keyword evidence="3" id="KW-1003">Cell membrane</keyword>
<dbReference type="InterPro" id="IPR027417">
    <property type="entry name" value="P-loop_NTPase"/>
</dbReference>
<evidence type="ECO:0000259" key="14">
    <source>
        <dbReference type="PROSITE" id="PS50929"/>
    </source>
</evidence>
<dbReference type="InterPro" id="IPR011527">
    <property type="entry name" value="ABC1_TM_dom"/>
</dbReference>
<feature type="transmembrane region" description="Helical" evidence="12">
    <location>
        <begin position="168"/>
        <end position="185"/>
    </location>
</feature>
<reference evidence="15 16" key="1">
    <citation type="submission" date="2019-10" db="EMBL/GenBank/DDBJ databases">
        <title>Bifidobacterium from non-human primates.</title>
        <authorList>
            <person name="Modesto M."/>
        </authorList>
    </citation>
    <scope>NUCLEOTIDE SEQUENCE [LARGE SCALE GENOMIC DNA]</scope>
    <source>
        <strain evidence="15 16">SMA15</strain>
    </source>
</reference>
<dbReference type="PANTHER" id="PTHR43394">
    <property type="entry name" value="ATP-DEPENDENT PERMEASE MDL1, MITOCHONDRIAL"/>
    <property type="match status" value="1"/>
</dbReference>
<evidence type="ECO:0000313" key="16">
    <source>
        <dbReference type="Proteomes" id="UP000483293"/>
    </source>
</evidence>
<dbReference type="Pfam" id="PF00664">
    <property type="entry name" value="ABC_membrane"/>
    <property type="match status" value="1"/>
</dbReference>
<evidence type="ECO:0000256" key="8">
    <source>
        <dbReference type="ARBA" id="ARBA00023136"/>
    </source>
</evidence>
<dbReference type="SUPFAM" id="SSF90123">
    <property type="entry name" value="ABC transporter transmembrane region"/>
    <property type="match status" value="1"/>
</dbReference>
<feature type="transmembrane region" description="Helical" evidence="12">
    <location>
        <begin position="191"/>
        <end position="211"/>
    </location>
</feature>
<keyword evidence="6 15" id="KW-0067">ATP-binding</keyword>